<evidence type="ECO:0000313" key="1">
    <source>
        <dbReference type="EMBL" id="CAB5069010.1"/>
    </source>
</evidence>
<gene>
    <name evidence="1" type="ORF">UFOPK4306_02639</name>
</gene>
<dbReference type="AlphaFoldDB" id="A0A6J7USK4"/>
<dbReference type="EMBL" id="CAFBQP010000185">
    <property type="protein sequence ID" value="CAB5069010.1"/>
    <property type="molecule type" value="Genomic_DNA"/>
</dbReference>
<name>A0A6J7USK4_9ZZZZ</name>
<proteinExistence type="predicted"/>
<protein>
    <submittedName>
        <fullName evidence="1">Unannotated protein</fullName>
    </submittedName>
</protein>
<accession>A0A6J7USK4</accession>
<organism evidence="1">
    <name type="scientific">freshwater metagenome</name>
    <dbReference type="NCBI Taxonomy" id="449393"/>
    <lineage>
        <taxon>unclassified sequences</taxon>
        <taxon>metagenomes</taxon>
        <taxon>ecological metagenomes</taxon>
    </lineage>
</organism>
<reference evidence="1" key="1">
    <citation type="submission" date="2020-05" db="EMBL/GenBank/DDBJ databases">
        <authorList>
            <person name="Chiriac C."/>
            <person name="Salcher M."/>
            <person name="Ghai R."/>
            <person name="Kavagutti S V."/>
        </authorList>
    </citation>
    <scope>NUCLEOTIDE SEQUENCE</scope>
</reference>
<sequence>MHLVDEQKSPVRVEPELVLRVRKDQPGRCSSALTEGEQCKRSLLHLGPQTGSNETTGHHVIDRQRLVVGPGFRLGGWSDQRAVKQRVPAQALGQAVTVRRSRALAVQAPQRRGGIARDGPTYHHLHRQGYHLNGDQRVRVRNRHHVIGHDEPGLVEPPGSELVEYLTLEGHRRNNPVQCGQSVGGDQQSVPAVEAVRHADLARPAIR</sequence>